<reference evidence="3 4" key="1">
    <citation type="submission" date="2020-05" db="EMBL/GenBank/DDBJ databases">
        <title>Horizontal transmission and recombination maintain forever young bacterial symbiont genomes.</title>
        <authorList>
            <person name="Russell S.L."/>
            <person name="Pepper-Tunick E."/>
            <person name="Svedberg J."/>
            <person name="Byrne A."/>
            <person name="Ruelas Castillo J."/>
            <person name="Vollmers C."/>
            <person name="Beinart R.A."/>
            <person name="Corbett-Detig R."/>
        </authorList>
    </citation>
    <scope>NUCLEOTIDE SEQUENCE [LARGE SCALE GENOMIC DNA]</scope>
    <source>
        <strain evidence="3">455</strain>
    </source>
</reference>
<keyword evidence="1" id="KW-0597">Phosphoprotein</keyword>
<dbReference type="Gene3D" id="3.40.50.2300">
    <property type="match status" value="1"/>
</dbReference>
<dbReference type="AlphaFoldDB" id="A0A853F2C1"/>
<comment type="caution">
    <text evidence="3">The sequence shown here is derived from an EMBL/GenBank/DDBJ whole genome shotgun (WGS) entry which is preliminary data.</text>
</comment>
<evidence type="ECO:0000313" key="3">
    <source>
        <dbReference type="EMBL" id="NYT27668.1"/>
    </source>
</evidence>
<evidence type="ECO:0000256" key="1">
    <source>
        <dbReference type="PROSITE-ProRule" id="PRU00169"/>
    </source>
</evidence>
<sequence length="86" mass="10225">MKKYKILFVDEVAEDIRRFQRYVEKNDSDKDFELIVMTPENTFKEFLNKIKDEKFDAIITDHKLHEENANISFDGLDLVKAILGEK</sequence>
<dbReference type="EMBL" id="JACCHT010000001">
    <property type="protein sequence ID" value="NYT27668.1"/>
    <property type="molecule type" value="Genomic_DNA"/>
</dbReference>
<evidence type="ECO:0000313" key="4">
    <source>
        <dbReference type="Proteomes" id="UP000568751"/>
    </source>
</evidence>
<protein>
    <recommendedName>
        <fullName evidence="2">Response regulatory domain-containing protein</fullName>
    </recommendedName>
</protein>
<evidence type="ECO:0000259" key="2">
    <source>
        <dbReference type="PROSITE" id="PS50110"/>
    </source>
</evidence>
<dbReference type="Proteomes" id="UP000568751">
    <property type="component" value="Unassembled WGS sequence"/>
</dbReference>
<name>A0A853F2C1_9GAMM</name>
<dbReference type="GO" id="GO:0000160">
    <property type="term" value="P:phosphorelay signal transduction system"/>
    <property type="evidence" value="ECO:0007669"/>
    <property type="project" value="InterPro"/>
</dbReference>
<gene>
    <name evidence="3" type="ORF">H0A76_07070</name>
</gene>
<feature type="modified residue" description="4-aspartylphosphate" evidence="1">
    <location>
        <position position="61"/>
    </location>
</feature>
<organism evidence="3 4">
    <name type="scientific">Candidatus Thiodubiliella endoseptemdiera</name>
    <dbReference type="NCBI Taxonomy" id="2738886"/>
    <lineage>
        <taxon>Bacteria</taxon>
        <taxon>Pseudomonadati</taxon>
        <taxon>Pseudomonadota</taxon>
        <taxon>Gammaproteobacteria</taxon>
        <taxon>Candidatus Pseudothioglobaceae</taxon>
        <taxon>Candidatus Thiodubiliella</taxon>
    </lineage>
</organism>
<dbReference type="PROSITE" id="PS50110">
    <property type="entry name" value="RESPONSE_REGULATORY"/>
    <property type="match status" value="1"/>
</dbReference>
<accession>A0A853F2C1</accession>
<dbReference type="InterPro" id="IPR001789">
    <property type="entry name" value="Sig_transdc_resp-reg_receiver"/>
</dbReference>
<feature type="domain" description="Response regulatory" evidence="2">
    <location>
        <begin position="5"/>
        <end position="86"/>
    </location>
</feature>
<proteinExistence type="predicted"/>